<protein>
    <submittedName>
        <fullName evidence="1">DUF2589 domain-containing protein</fullName>
    </submittedName>
</protein>
<reference evidence="1 2" key="1">
    <citation type="journal article" date="2020" name="Front. Microbiol.">
        <title>Toward Biorecycling: Isolation of a Soil Bacterium That Grows on a Polyurethane Oligomer and Monomer.</title>
        <authorList>
            <person name="Espinosa M.J.C."/>
            <person name="Blanco A.C."/>
            <person name="Schmidgall T."/>
            <person name="Atanasoff-Kardjalieff A.K."/>
            <person name="Kappelmeyer U."/>
            <person name="Tischler D."/>
            <person name="Pieper D.H."/>
            <person name="Heipieper H.J."/>
            <person name="Eberlein C."/>
        </authorList>
    </citation>
    <scope>NUCLEOTIDE SEQUENCE [LARGE SCALE GENOMIC DNA]</scope>
    <source>
        <strain evidence="1 2">TDA1</strain>
    </source>
</reference>
<dbReference type="EMBL" id="CP116669">
    <property type="protein sequence ID" value="WCH97928.1"/>
    <property type="molecule type" value="Genomic_DNA"/>
</dbReference>
<organism evidence="1 2">
    <name type="scientific">Pseudomonas capeferrum</name>
    <dbReference type="NCBI Taxonomy" id="1495066"/>
    <lineage>
        <taxon>Bacteria</taxon>
        <taxon>Pseudomonadati</taxon>
        <taxon>Pseudomonadota</taxon>
        <taxon>Gammaproteobacteria</taxon>
        <taxon>Pseudomonadales</taxon>
        <taxon>Pseudomonadaceae</taxon>
        <taxon>Pseudomonas</taxon>
    </lineage>
</organism>
<dbReference type="InterPro" id="IPR024510">
    <property type="entry name" value="DUF2589"/>
</dbReference>
<accession>A0ABY7R3H7</accession>
<evidence type="ECO:0000313" key="2">
    <source>
        <dbReference type="Proteomes" id="UP001214301"/>
    </source>
</evidence>
<evidence type="ECO:0000313" key="1">
    <source>
        <dbReference type="EMBL" id="WCH97928.1"/>
    </source>
</evidence>
<dbReference type="Proteomes" id="UP001214301">
    <property type="component" value="Chromosome"/>
</dbReference>
<sequence>MDKSLAPMTSIDLREITRGLQEAASATNSLIAQQYINLFDQFFDCDTEALGAPMKAKMVEVAMDEQHIMRVPLFALVSPKGLALERMQVDLSVRVKGTEAQEALLTASEQTAASFKVTIGGQGRQGESRDPDEVQIRMQFQASEPPEALNRLIEEYTSLITPVRLPRSSPPPLSGSNEFIEAATVRC</sequence>
<proteinExistence type="predicted"/>
<gene>
    <name evidence="1" type="ORF">PMC74_14135</name>
</gene>
<name>A0ABY7R3H7_9PSED</name>
<keyword evidence="2" id="KW-1185">Reference proteome</keyword>
<dbReference type="GeneID" id="301035364"/>
<dbReference type="Pfam" id="PF11655">
    <property type="entry name" value="DUF2589"/>
    <property type="match status" value="1"/>
</dbReference>
<dbReference type="RefSeq" id="WP_033698288.1">
    <property type="nucleotide sequence ID" value="NZ_CP116669.1"/>
</dbReference>